<reference evidence="2 3" key="1">
    <citation type="submission" date="2022-05" db="EMBL/GenBank/DDBJ databases">
        <authorList>
            <person name="Park J.-S."/>
        </authorList>
    </citation>
    <scope>NUCLEOTIDE SEQUENCE [LARGE SCALE GENOMIC DNA]</scope>
    <source>
        <strain evidence="2 3">2012CJ34-2</strain>
    </source>
</reference>
<dbReference type="PANTHER" id="PTHR31793">
    <property type="entry name" value="4-HYDROXYBENZOYL-COA THIOESTERASE FAMILY MEMBER"/>
    <property type="match status" value="1"/>
</dbReference>
<proteinExistence type="predicted"/>
<name>A0ABT0PDQ2_9GAMM</name>
<dbReference type="Proteomes" id="UP001203338">
    <property type="component" value="Unassembled WGS sequence"/>
</dbReference>
<evidence type="ECO:0000313" key="3">
    <source>
        <dbReference type="Proteomes" id="UP001203338"/>
    </source>
</evidence>
<dbReference type="Gene3D" id="3.10.129.10">
    <property type="entry name" value="Hotdog Thioesterase"/>
    <property type="match status" value="1"/>
</dbReference>
<protein>
    <submittedName>
        <fullName evidence="2">Acyl-CoA thioesterase</fullName>
    </submittedName>
</protein>
<evidence type="ECO:0000313" key="2">
    <source>
        <dbReference type="EMBL" id="MCL6269391.1"/>
    </source>
</evidence>
<keyword evidence="3" id="KW-1185">Reference proteome</keyword>
<dbReference type="EMBL" id="JAMFLX010000005">
    <property type="protein sequence ID" value="MCL6269391.1"/>
    <property type="molecule type" value="Genomic_DNA"/>
</dbReference>
<comment type="caution">
    <text evidence="2">The sequence shown here is derived from an EMBL/GenBank/DDBJ whole genome shotgun (WGS) entry which is preliminary data.</text>
</comment>
<dbReference type="RefSeq" id="WP_249698394.1">
    <property type="nucleotide sequence ID" value="NZ_JAMFLX010000005.1"/>
</dbReference>
<evidence type="ECO:0000256" key="1">
    <source>
        <dbReference type="ARBA" id="ARBA00022801"/>
    </source>
</evidence>
<dbReference type="Pfam" id="PF13279">
    <property type="entry name" value="4HBT_2"/>
    <property type="match status" value="1"/>
</dbReference>
<gene>
    <name evidence="2" type="ORF">M3P05_05450</name>
</gene>
<sequence length="155" mass="17509">MTTQAAMSQNLSWDLPNPFILKISCAGEHEDRLGHINNVEYLNWLEDVSWQHITQLGAPWYTWKQHDVAMATVETRVKYLAAAHAGDLIKVATWITEHDKLRARRQFQIIRISDGKTLLRAEKDYVCIALSSGKPKKMPGFMSDAYEAGVAAAKP</sequence>
<dbReference type="SUPFAM" id="SSF54637">
    <property type="entry name" value="Thioesterase/thiol ester dehydrase-isomerase"/>
    <property type="match status" value="1"/>
</dbReference>
<accession>A0ABT0PDQ2</accession>
<dbReference type="InterPro" id="IPR029069">
    <property type="entry name" value="HotDog_dom_sf"/>
</dbReference>
<organism evidence="2 3">
    <name type="scientific">Parendozoicomonas callyspongiae</name>
    <dbReference type="NCBI Taxonomy" id="2942213"/>
    <lineage>
        <taxon>Bacteria</taxon>
        <taxon>Pseudomonadati</taxon>
        <taxon>Pseudomonadota</taxon>
        <taxon>Gammaproteobacteria</taxon>
        <taxon>Oceanospirillales</taxon>
        <taxon>Endozoicomonadaceae</taxon>
        <taxon>Parendozoicomonas</taxon>
    </lineage>
</organism>
<dbReference type="InterPro" id="IPR050563">
    <property type="entry name" value="4-hydroxybenzoyl-CoA_TE"/>
</dbReference>
<dbReference type="PANTHER" id="PTHR31793:SF37">
    <property type="entry name" value="ACYL-COA THIOESTER HYDROLASE YBGC"/>
    <property type="match status" value="1"/>
</dbReference>
<dbReference type="CDD" id="cd00586">
    <property type="entry name" value="4HBT"/>
    <property type="match status" value="1"/>
</dbReference>
<keyword evidence="1" id="KW-0378">Hydrolase</keyword>